<keyword evidence="5" id="KW-1185">Reference proteome</keyword>
<keyword evidence="2" id="KW-1133">Transmembrane helix</keyword>
<dbReference type="PANTHER" id="PTHR48081:SF3">
    <property type="entry name" value="ALPHA_BETA HYDROLASE FOLD-3 DOMAIN-CONTAINING PROTEIN"/>
    <property type="match status" value="1"/>
</dbReference>
<dbReference type="GO" id="GO:0016787">
    <property type="term" value="F:hydrolase activity"/>
    <property type="evidence" value="ECO:0007669"/>
    <property type="project" value="UniProtKB-KW"/>
</dbReference>
<sequence length="389" mass="43884">MKRTCSSTHKTHEIVQYLKTKFPLAYELFWSILLKLGGSIVLVINYLLDTAGAWFIENYHLKGQWPHIGGDHSQDFVSPPAKDVDVRMLEAQYGPDANETVDVLRHQSGESDEILVYLHGGGWLAANSAVLLHSVVPFVRNGYTVYSANYPLAPKHRFPGPLVSILRLLHWLRTERKIKSVQMLGDSAGGNLVTIAAALIENPQLYCEFTESVLPLGIDMRDWNFPTIKAVASAYGIMCQGEGWSNQLDTIGPIENSIGHFIYAFGMRMYRSRDNIFDNRFTLIDLYMRSPKSFCKMPPTFLFCGDKDHLSLSNQLAFESLRDMGADVRYTVYPGRHAFFGLPPSWIGKDAVRESSLPALIACLDFFKSAQKVNDLRNTVNLERIPLPY</sequence>
<dbReference type="InterPro" id="IPR029058">
    <property type="entry name" value="AB_hydrolase_fold"/>
</dbReference>
<dbReference type="OrthoDB" id="408631at2759"/>
<dbReference type="SUPFAM" id="SSF53474">
    <property type="entry name" value="alpha/beta-Hydrolases"/>
    <property type="match status" value="1"/>
</dbReference>
<dbReference type="Pfam" id="PF07859">
    <property type="entry name" value="Abhydrolase_3"/>
    <property type="match status" value="1"/>
</dbReference>
<feature type="domain" description="Alpha/beta hydrolase fold-3" evidence="3">
    <location>
        <begin position="115"/>
        <end position="339"/>
    </location>
</feature>
<keyword evidence="1" id="KW-0378">Hydrolase</keyword>
<evidence type="ECO:0000256" key="1">
    <source>
        <dbReference type="ARBA" id="ARBA00022801"/>
    </source>
</evidence>
<accession>A0A0L0G1P5</accession>
<dbReference type="EMBL" id="KQ241961">
    <property type="protein sequence ID" value="KNC82093.1"/>
    <property type="molecule type" value="Genomic_DNA"/>
</dbReference>
<organism evidence="4 5">
    <name type="scientific">Sphaeroforma arctica JP610</name>
    <dbReference type="NCBI Taxonomy" id="667725"/>
    <lineage>
        <taxon>Eukaryota</taxon>
        <taxon>Ichthyosporea</taxon>
        <taxon>Ichthyophonida</taxon>
        <taxon>Sphaeroforma</taxon>
    </lineage>
</organism>
<name>A0A0L0G1P5_9EUKA</name>
<keyword evidence="2" id="KW-0812">Transmembrane</keyword>
<evidence type="ECO:0000256" key="2">
    <source>
        <dbReference type="SAM" id="Phobius"/>
    </source>
</evidence>
<evidence type="ECO:0000259" key="3">
    <source>
        <dbReference type="Pfam" id="PF07859"/>
    </source>
</evidence>
<protein>
    <recommendedName>
        <fullName evidence="3">Alpha/beta hydrolase fold-3 domain-containing protein</fullName>
    </recommendedName>
</protein>
<reference evidence="4 5" key="1">
    <citation type="submission" date="2011-02" db="EMBL/GenBank/DDBJ databases">
        <title>The Genome Sequence of Sphaeroforma arctica JP610.</title>
        <authorList>
            <consortium name="The Broad Institute Genome Sequencing Platform"/>
            <person name="Russ C."/>
            <person name="Cuomo C."/>
            <person name="Young S.K."/>
            <person name="Zeng Q."/>
            <person name="Gargeya S."/>
            <person name="Alvarado L."/>
            <person name="Berlin A."/>
            <person name="Chapman S.B."/>
            <person name="Chen Z."/>
            <person name="Freedman E."/>
            <person name="Gellesch M."/>
            <person name="Goldberg J."/>
            <person name="Griggs A."/>
            <person name="Gujja S."/>
            <person name="Heilman E."/>
            <person name="Heiman D."/>
            <person name="Howarth C."/>
            <person name="Mehta T."/>
            <person name="Neiman D."/>
            <person name="Pearson M."/>
            <person name="Roberts A."/>
            <person name="Saif S."/>
            <person name="Shea T."/>
            <person name="Shenoy N."/>
            <person name="Sisk P."/>
            <person name="Stolte C."/>
            <person name="Sykes S."/>
            <person name="White J."/>
            <person name="Yandava C."/>
            <person name="Burger G."/>
            <person name="Gray M.W."/>
            <person name="Holland P.W.H."/>
            <person name="King N."/>
            <person name="Lang F.B.F."/>
            <person name="Roger A.J."/>
            <person name="Ruiz-Trillo I."/>
            <person name="Haas B."/>
            <person name="Nusbaum C."/>
            <person name="Birren B."/>
        </authorList>
    </citation>
    <scope>NUCLEOTIDE SEQUENCE [LARGE SCALE GENOMIC DNA]</scope>
    <source>
        <strain evidence="4 5">JP610</strain>
    </source>
</reference>
<dbReference type="RefSeq" id="XP_014155995.1">
    <property type="nucleotide sequence ID" value="XM_014300520.1"/>
</dbReference>
<keyword evidence="2" id="KW-0472">Membrane</keyword>
<dbReference type="Proteomes" id="UP000054560">
    <property type="component" value="Unassembled WGS sequence"/>
</dbReference>
<feature type="transmembrane region" description="Helical" evidence="2">
    <location>
        <begin position="28"/>
        <end position="48"/>
    </location>
</feature>
<dbReference type="eggNOG" id="ENOG502S3W8">
    <property type="taxonomic scope" value="Eukaryota"/>
</dbReference>
<dbReference type="Gene3D" id="3.40.50.1820">
    <property type="entry name" value="alpha/beta hydrolase"/>
    <property type="match status" value="1"/>
</dbReference>
<gene>
    <name evidence="4" type="ORF">SARC_05622</name>
</gene>
<proteinExistence type="predicted"/>
<dbReference type="AlphaFoldDB" id="A0A0L0G1P5"/>
<dbReference type="InterPro" id="IPR013094">
    <property type="entry name" value="AB_hydrolase_3"/>
</dbReference>
<dbReference type="PANTHER" id="PTHR48081">
    <property type="entry name" value="AB HYDROLASE SUPERFAMILY PROTEIN C4A8.06C"/>
    <property type="match status" value="1"/>
</dbReference>
<dbReference type="InterPro" id="IPR050300">
    <property type="entry name" value="GDXG_lipolytic_enzyme"/>
</dbReference>
<evidence type="ECO:0000313" key="4">
    <source>
        <dbReference type="EMBL" id="KNC82093.1"/>
    </source>
</evidence>
<dbReference type="STRING" id="667725.A0A0L0G1P5"/>
<dbReference type="GeneID" id="25906126"/>
<evidence type="ECO:0000313" key="5">
    <source>
        <dbReference type="Proteomes" id="UP000054560"/>
    </source>
</evidence>